<dbReference type="GO" id="GO:0008033">
    <property type="term" value="P:tRNA processing"/>
    <property type="evidence" value="ECO:0007669"/>
    <property type="project" value="UniProtKB-KW"/>
</dbReference>
<dbReference type="EMBL" id="GEBQ01028348">
    <property type="protein sequence ID" value="JAT11629.1"/>
    <property type="molecule type" value="Transcribed_RNA"/>
</dbReference>
<evidence type="ECO:0000256" key="2">
    <source>
        <dbReference type="ARBA" id="ARBA00008569"/>
    </source>
</evidence>
<dbReference type="SUPFAM" id="SSF111278">
    <property type="entry name" value="SSo0622-like"/>
    <property type="match status" value="1"/>
</dbReference>
<evidence type="ECO:0000256" key="8">
    <source>
        <dbReference type="ARBA" id="ARBA00022694"/>
    </source>
</evidence>
<protein>
    <recommendedName>
        <fullName evidence="4">tRNA wybutosine-synthesizing protein 3 homolog</fullName>
        <ecNumber evidence="3">2.1.1.282</ecNumber>
    </recommendedName>
    <alternativeName>
        <fullName evidence="10">tRNA(Phe) 7-((3-amino-3-carboxypropyl)-4-demethylwyosine(37)-N(4))-methyltransferase</fullName>
    </alternativeName>
</protein>
<feature type="transmembrane region" description="Helical" evidence="12">
    <location>
        <begin position="6"/>
        <end position="26"/>
    </location>
</feature>
<comment type="catalytic activity">
    <reaction evidence="11">
        <text>4-demethyl-7-[(3S)-3-amino-3-carboxypropyl]wyosine(37) in tRNA(Phe) + S-adenosyl-L-methionine = 7-[(3S)-3-amino-3-carboxypropyl]wyosine(37) in tRNA(Phe) + S-adenosyl-L-homocysteine + H(+)</text>
        <dbReference type="Rhea" id="RHEA:36635"/>
        <dbReference type="Rhea" id="RHEA-COMP:10378"/>
        <dbReference type="Rhea" id="RHEA-COMP:10379"/>
        <dbReference type="ChEBI" id="CHEBI:15378"/>
        <dbReference type="ChEBI" id="CHEBI:57856"/>
        <dbReference type="ChEBI" id="CHEBI:59789"/>
        <dbReference type="ChEBI" id="CHEBI:73543"/>
        <dbReference type="ChEBI" id="CHEBI:73550"/>
        <dbReference type="EC" id="2.1.1.282"/>
    </reaction>
</comment>
<dbReference type="UniPathway" id="UPA00375"/>
<comment type="pathway">
    <text evidence="1">tRNA modification; wybutosine-tRNA(Phe) biosynthesis.</text>
</comment>
<sequence>SKQTVVAVAGLSLLSILAYFLSYFAMPLKTGVNKSFTIKKRLAGTTADLSRKGDIDEPIKELISFINGLDEYVTTSSCSGRIIVLSKEDGDSCKKGCKWILTSHTTVDTSEALEKVKCCEKNMVLKFEPFILHVQCQDVHAAKEMQNCALAAGFRNSGSVFGRGGNITFAVRGTHGLEVPLSDEAGLLVTEDYIRYIVDKANSKMCENMRKIEKFSRAVHNLKRNEIHQRLKH</sequence>
<keyword evidence="12" id="KW-0472">Membrane</keyword>
<dbReference type="Gene3D" id="3.30.1960.10">
    <property type="entry name" value="tRNA wybutosine-synthesizing-like"/>
    <property type="match status" value="1"/>
</dbReference>
<feature type="domain" description="tRNA wybutosine-synthesizing protein" evidence="13">
    <location>
        <begin position="39"/>
        <end position="220"/>
    </location>
</feature>
<dbReference type="InterPro" id="IPR003827">
    <property type="entry name" value="tRNA_yW-synthesising"/>
</dbReference>
<evidence type="ECO:0000256" key="4">
    <source>
        <dbReference type="ARBA" id="ARBA00016536"/>
    </source>
</evidence>
<evidence type="ECO:0000313" key="14">
    <source>
        <dbReference type="EMBL" id="JAT11629.1"/>
    </source>
</evidence>
<keyword evidence="5" id="KW-0489">Methyltransferase</keyword>
<evidence type="ECO:0000256" key="5">
    <source>
        <dbReference type="ARBA" id="ARBA00022603"/>
    </source>
</evidence>
<name>A0A1B6KJK6_9HEMI</name>
<comment type="function">
    <text evidence="9">Probable S-adenosyl-L-methionine-dependent methyltransferase that acts as a component of the wybutosine biosynthesis pathway. Wybutosine is a hyper modified guanosine with a tricyclic base found at the 3'-position adjacent to the anticodon of eukaryotic phenylalanine tRNA.</text>
</comment>
<evidence type="ECO:0000259" key="13">
    <source>
        <dbReference type="Pfam" id="PF02676"/>
    </source>
</evidence>
<accession>A0A1B6KJK6</accession>
<keyword evidence="8" id="KW-0819">tRNA processing</keyword>
<evidence type="ECO:0000256" key="10">
    <source>
        <dbReference type="ARBA" id="ARBA00030554"/>
    </source>
</evidence>
<keyword evidence="12" id="KW-1133">Transmembrane helix</keyword>
<organism evidence="14">
    <name type="scientific">Graphocephala atropunctata</name>
    <dbReference type="NCBI Taxonomy" id="36148"/>
    <lineage>
        <taxon>Eukaryota</taxon>
        <taxon>Metazoa</taxon>
        <taxon>Ecdysozoa</taxon>
        <taxon>Arthropoda</taxon>
        <taxon>Hexapoda</taxon>
        <taxon>Insecta</taxon>
        <taxon>Pterygota</taxon>
        <taxon>Neoptera</taxon>
        <taxon>Paraneoptera</taxon>
        <taxon>Hemiptera</taxon>
        <taxon>Auchenorrhyncha</taxon>
        <taxon>Membracoidea</taxon>
        <taxon>Cicadellidae</taxon>
        <taxon>Cicadellinae</taxon>
        <taxon>Cicadellini</taxon>
        <taxon>Graphocephala</taxon>
    </lineage>
</organism>
<reference evidence="14" key="1">
    <citation type="submission" date="2015-11" db="EMBL/GenBank/DDBJ databases">
        <title>De novo transcriptome assembly of four potential Pierce s Disease insect vectors from Arizona vineyards.</title>
        <authorList>
            <person name="Tassone E.E."/>
        </authorList>
    </citation>
    <scope>NUCLEOTIDE SEQUENCE</scope>
</reference>
<comment type="similarity">
    <text evidence="2">Belongs to the TYW3 family.</text>
</comment>
<keyword evidence="12" id="KW-0812">Transmembrane</keyword>
<dbReference type="PANTHER" id="PTHR48418">
    <property type="entry name" value="TRNA WYBUTOSINE-SYNTHESIZING PROTEIN 3"/>
    <property type="match status" value="1"/>
</dbReference>
<evidence type="ECO:0000256" key="3">
    <source>
        <dbReference type="ARBA" id="ARBA00012750"/>
    </source>
</evidence>
<dbReference type="GO" id="GO:0032259">
    <property type="term" value="P:methylation"/>
    <property type="evidence" value="ECO:0007669"/>
    <property type="project" value="UniProtKB-KW"/>
</dbReference>
<evidence type="ECO:0000256" key="7">
    <source>
        <dbReference type="ARBA" id="ARBA00022691"/>
    </source>
</evidence>
<keyword evidence="6" id="KW-0808">Transferase</keyword>
<dbReference type="Pfam" id="PF02676">
    <property type="entry name" value="TYW3"/>
    <property type="match status" value="1"/>
</dbReference>
<dbReference type="EC" id="2.1.1.282" evidence="3"/>
<keyword evidence="7" id="KW-0949">S-adenosyl-L-methionine</keyword>
<evidence type="ECO:0000256" key="9">
    <source>
        <dbReference type="ARBA" id="ARBA00025378"/>
    </source>
</evidence>
<evidence type="ECO:0000256" key="1">
    <source>
        <dbReference type="ARBA" id="ARBA00004797"/>
    </source>
</evidence>
<dbReference type="AlphaFoldDB" id="A0A1B6KJK6"/>
<evidence type="ECO:0000256" key="11">
    <source>
        <dbReference type="ARBA" id="ARBA00049202"/>
    </source>
</evidence>
<evidence type="ECO:0000256" key="6">
    <source>
        <dbReference type="ARBA" id="ARBA00022679"/>
    </source>
</evidence>
<dbReference type="GO" id="GO:0008168">
    <property type="term" value="F:methyltransferase activity"/>
    <property type="evidence" value="ECO:0007669"/>
    <property type="project" value="UniProtKB-KW"/>
</dbReference>
<gene>
    <name evidence="14" type="ORF">g.9716</name>
</gene>
<evidence type="ECO:0000256" key="12">
    <source>
        <dbReference type="SAM" id="Phobius"/>
    </source>
</evidence>
<feature type="non-terminal residue" evidence="14">
    <location>
        <position position="1"/>
    </location>
</feature>
<dbReference type="PANTHER" id="PTHR48418:SF1">
    <property type="entry name" value="TRNA WYBUTOSINE-SYNTHESIZING PROTEIN 3"/>
    <property type="match status" value="1"/>
</dbReference>
<dbReference type="InterPro" id="IPR036602">
    <property type="entry name" value="tRNA_yW-synthesising-like_sf"/>
</dbReference>
<proteinExistence type="inferred from homology"/>